<dbReference type="Gene3D" id="3.40.50.720">
    <property type="entry name" value="NAD(P)-binding Rossmann-like Domain"/>
    <property type="match status" value="1"/>
</dbReference>
<comment type="caution">
    <text evidence="1">The sequence shown here is derived from an EMBL/GenBank/DDBJ whole genome shotgun (WGS) entry which is preliminary data.</text>
</comment>
<dbReference type="InterPro" id="IPR036291">
    <property type="entry name" value="NAD(P)-bd_dom_sf"/>
</dbReference>
<evidence type="ECO:0008006" key="3">
    <source>
        <dbReference type="Google" id="ProtNLM"/>
    </source>
</evidence>
<dbReference type="Proteomes" id="UP000326924">
    <property type="component" value="Unassembled WGS sequence"/>
</dbReference>
<name>A0A5J5F2Q2_9PEZI</name>
<reference evidence="1 2" key="1">
    <citation type="submission" date="2019-09" db="EMBL/GenBank/DDBJ databases">
        <title>Draft genome of the ectomycorrhizal ascomycete Sphaerosporella brunnea.</title>
        <authorList>
            <consortium name="DOE Joint Genome Institute"/>
            <person name="Benucci G.M."/>
            <person name="Marozzi G."/>
            <person name="Antonielli L."/>
            <person name="Sanchez S."/>
            <person name="Marco P."/>
            <person name="Wang X."/>
            <person name="Falini L.B."/>
            <person name="Barry K."/>
            <person name="Haridas S."/>
            <person name="Lipzen A."/>
            <person name="Labutti K."/>
            <person name="Grigoriev I.V."/>
            <person name="Murat C."/>
            <person name="Martin F."/>
            <person name="Albertini E."/>
            <person name="Donnini D."/>
            <person name="Bonito G."/>
        </authorList>
    </citation>
    <scope>NUCLEOTIDE SEQUENCE [LARGE SCALE GENOMIC DNA]</scope>
    <source>
        <strain evidence="1 2">Sb_GMNB300</strain>
    </source>
</reference>
<evidence type="ECO:0000313" key="2">
    <source>
        <dbReference type="Proteomes" id="UP000326924"/>
    </source>
</evidence>
<dbReference type="InParanoid" id="A0A5J5F2Q2"/>
<dbReference type="SUPFAM" id="SSF51735">
    <property type="entry name" value="NAD(P)-binding Rossmann-fold domains"/>
    <property type="match status" value="1"/>
</dbReference>
<organism evidence="1 2">
    <name type="scientific">Sphaerosporella brunnea</name>
    <dbReference type="NCBI Taxonomy" id="1250544"/>
    <lineage>
        <taxon>Eukaryota</taxon>
        <taxon>Fungi</taxon>
        <taxon>Dikarya</taxon>
        <taxon>Ascomycota</taxon>
        <taxon>Pezizomycotina</taxon>
        <taxon>Pezizomycetes</taxon>
        <taxon>Pezizales</taxon>
        <taxon>Pyronemataceae</taxon>
        <taxon>Sphaerosporella</taxon>
    </lineage>
</organism>
<proteinExistence type="predicted"/>
<dbReference type="AlphaFoldDB" id="A0A5J5F2Q2"/>
<sequence length="277" mass="29647">MTTPNPVDLLILGAGWTSTFLLPLLSSLNITHASTTRSGRDNTLPFTFDPLSSDAAPFARLPAAKTVLITFPITVPGASRTLVELYTSTHHGGGAGDAAFVQLGSSGVWAGAEGTVDRHAAVDRSARALAEKEMMALGGSVLNLAGLWGGARDPRGWVSRVAKSAEQLAGKGSLHVIHGEDVAAAVVAVHKAFEKAKGQRWLLTDLRSYDWWDLALAWGEVERDWVLGLLEAEGEKGVLPRERTKRGRALDSSEFWRTFGILPKKSLYDIADGGAHE</sequence>
<accession>A0A5J5F2Q2</accession>
<keyword evidence="2" id="KW-1185">Reference proteome</keyword>
<gene>
    <name evidence="1" type="ORF">FN846DRAFT_775185</name>
</gene>
<dbReference type="PANTHER" id="PTHR40129">
    <property type="entry name" value="KETOPANTOATE REDUCTASE N-TERMINAL DOMAIN-CONTAINING PROTEIN"/>
    <property type="match status" value="1"/>
</dbReference>
<dbReference type="OrthoDB" id="674948at2759"/>
<evidence type="ECO:0000313" key="1">
    <source>
        <dbReference type="EMBL" id="KAA8910526.1"/>
    </source>
</evidence>
<dbReference type="PANTHER" id="PTHR40129:SF2">
    <property type="entry name" value="KETOPANTOATE REDUCTASE N-TERMINAL DOMAIN-CONTAINING PROTEIN"/>
    <property type="match status" value="1"/>
</dbReference>
<protein>
    <recommendedName>
        <fullName evidence="3">NAD(P)-binding domain-containing protein</fullName>
    </recommendedName>
</protein>
<dbReference type="EMBL" id="VXIS01000045">
    <property type="protein sequence ID" value="KAA8910526.1"/>
    <property type="molecule type" value="Genomic_DNA"/>
</dbReference>